<sequence length="83" mass="9203">MEDVNPSQMQPALYEEVYSTENSVRMDPRDLQSIINAVRAEASQATSPPSTSKPSFKREGSPCPGSAGVDAFENIDPWRNRFL</sequence>
<evidence type="ECO:0000313" key="2">
    <source>
        <dbReference type="EMBL" id="KAK5986145.1"/>
    </source>
</evidence>
<protein>
    <submittedName>
        <fullName evidence="2">Uncharacterized protein</fullName>
    </submittedName>
</protein>
<dbReference type="Proteomes" id="UP001331761">
    <property type="component" value="Unassembled WGS sequence"/>
</dbReference>
<proteinExistence type="predicted"/>
<gene>
    <name evidence="2" type="ORF">GCK32_022535</name>
</gene>
<feature type="compositionally biased region" description="Low complexity" evidence="1">
    <location>
        <begin position="40"/>
        <end position="54"/>
    </location>
</feature>
<feature type="non-terminal residue" evidence="2">
    <location>
        <position position="83"/>
    </location>
</feature>
<organism evidence="2 3">
    <name type="scientific">Trichostrongylus colubriformis</name>
    <name type="common">Black scour worm</name>
    <dbReference type="NCBI Taxonomy" id="6319"/>
    <lineage>
        <taxon>Eukaryota</taxon>
        <taxon>Metazoa</taxon>
        <taxon>Ecdysozoa</taxon>
        <taxon>Nematoda</taxon>
        <taxon>Chromadorea</taxon>
        <taxon>Rhabditida</taxon>
        <taxon>Rhabditina</taxon>
        <taxon>Rhabditomorpha</taxon>
        <taxon>Strongyloidea</taxon>
        <taxon>Trichostrongylidae</taxon>
        <taxon>Trichostrongylus</taxon>
    </lineage>
</organism>
<accession>A0AAN8FXC0</accession>
<evidence type="ECO:0000256" key="1">
    <source>
        <dbReference type="SAM" id="MobiDB-lite"/>
    </source>
</evidence>
<comment type="caution">
    <text evidence="2">The sequence shown here is derived from an EMBL/GenBank/DDBJ whole genome shotgun (WGS) entry which is preliminary data.</text>
</comment>
<dbReference type="AlphaFoldDB" id="A0AAN8FXC0"/>
<dbReference type="EMBL" id="WIXE01000954">
    <property type="protein sequence ID" value="KAK5986145.1"/>
    <property type="molecule type" value="Genomic_DNA"/>
</dbReference>
<evidence type="ECO:0000313" key="3">
    <source>
        <dbReference type="Proteomes" id="UP001331761"/>
    </source>
</evidence>
<name>A0AAN8FXC0_TRICO</name>
<feature type="region of interest" description="Disordered" evidence="1">
    <location>
        <begin position="39"/>
        <end position="71"/>
    </location>
</feature>
<reference evidence="2 3" key="1">
    <citation type="submission" date="2019-10" db="EMBL/GenBank/DDBJ databases">
        <title>Assembly and Annotation for the nematode Trichostrongylus colubriformis.</title>
        <authorList>
            <person name="Martin J."/>
        </authorList>
    </citation>
    <scope>NUCLEOTIDE SEQUENCE [LARGE SCALE GENOMIC DNA]</scope>
    <source>
        <strain evidence="2">G859</strain>
        <tissue evidence="2">Whole worm</tissue>
    </source>
</reference>
<keyword evidence="3" id="KW-1185">Reference proteome</keyword>